<dbReference type="InterPro" id="IPR036653">
    <property type="entry name" value="CinA-like_C"/>
</dbReference>
<gene>
    <name evidence="2" type="primary">cinA</name>
    <name evidence="2" type="ORF">Bravens_00235</name>
</gene>
<organism evidence="2 3">
    <name type="scientific">Brevibacterium ravenspurgense</name>
    <dbReference type="NCBI Taxonomy" id="479117"/>
    <lineage>
        <taxon>Bacteria</taxon>
        <taxon>Bacillati</taxon>
        <taxon>Actinomycetota</taxon>
        <taxon>Actinomycetes</taxon>
        <taxon>Micrococcales</taxon>
        <taxon>Brevibacteriaceae</taxon>
        <taxon>Brevibacterium</taxon>
    </lineage>
</organism>
<reference evidence="2 3" key="1">
    <citation type="submission" date="2016-01" db="EMBL/GenBank/DDBJ databases">
        <title>Use of Whole Genome Sequencing to ascertain that Brevibacterium massiliense (Roux, Raoult 2009) is a later heterotypic synonym of Brevibacterium ravenspurgense (Mages 2008).</title>
        <authorList>
            <person name="Bernier A.-M."/>
            <person name="Burdz T."/>
            <person name="Huynh C."/>
            <person name="Pachecho A.L."/>
            <person name="Wiebe D."/>
            <person name="Bonner C."/>
            <person name="Bernard K."/>
        </authorList>
    </citation>
    <scope>NUCLEOTIDE SEQUENCE [LARGE SCALE GENOMIC DNA]</scope>
    <source>
        <strain evidence="2 3">CCUG56047</strain>
    </source>
</reference>
<dbReference type="Gene3D" id="3.90.950.20">
    <property type="entry name" value="CinA-like"/>
    <property type="match status" value="1"/>
</dbReference>
<evidence type="ECO:0000313" key="2">
    <source>
        <dbReference type="EMBL" id="KXZ59763.1"/>
    </source>
</evidence>
<dbReference type="SUPFAM" id="SSF142433">
    <property type="entry name" value="CinA-like"/>
    <property type="match status" value="1"/>
</dbReference>
<comment type="caution">
    <text evidence="2">The sequence shown here is derived from an EMBL/GenBank/DDBJ whole genome shotgun (WGS) entry which is preliminary data.</text>
</comment>
<accession>A0A150HCE5</accession>
<dbReference type="Pfam" id="PF02464">
    <property type="entry name" value="CinA"/>
    <property type="match status" value="1"/>
</dbReference>
<dbReference type="RefSeq" id="WP_062019563.1">
    <property type="nucleotide sequence ID" value="NZ_LQQC01000002.1"/>
</dbReference>
<dbReference type="AlphaFoldDB" id="A0A150HCE5"/>
<protein>
    <submittedName>
        <fullName evidence="2">Putative competence-damage inducible protein</fullName>
    </submittedName>
</protein>
<dbReference type="PATRIC" id="fig|479117.4.peg.232"/>
<dbReference type="InterPro" id="IPR008136">
    <property type="entry name" value="CinA_C"/>
</dbReference>
<evidence type="ECO:0000313" key="3">
    <source>
        <dbReference type="Proteomes" id="UP000243589"/>
    </source>
</evidence>
<name>A0A150HCE5_9MICO</name>
<keyword evidence="3" id="KW-1185">Reference proteome</keyword>
<dbReference type="Proteomes" id="UP000243589">
    <property type="component" value="Unassembled WGS sequence"/>
</dbReference>
<feature type="domain" description="CinA C-terminal" evidence="1">
    <location>
        <begin position="20"/>
        <end position="183"/>
    </location>
</feature>
<dbReference type="EMBL" id="LQQC01000002">
    <property type="protein sequence ID" value="KXZ59763.1"/>
    <property type="molecule type" value="Genomic_DNA"/>
</dbReference>
<dbReference type="NCBIfam" id="TIGR00199">
    <property type="entry name" value="PncC_domain"/>
    <property type="match status" value="1"/>
</dbReference>
<evidence type="ECO:0000259" key="1">
    <source>
        <dbReference type="Pfam" id="PF02464"/>
    </source>
</evidence>
<proteinExistence type="predicted"/>
<sequence length="186" mass="18222">MGAAGGVEKVGAAGEPRPAAREVIAAATQRGLTVATCESLTAGLLAASLADVPGASAVLRGGLVTYATGLKHSLAGVDADLLSERGAVDPDVALQMARGAAEVCGADFGVSCTGVAGPEPQDGKPVGRVYIGLWEAGGGSAGDGSAGRGDGEGCGRVERFDFSGSRAQIRSQVVDACLELLAAAVK</sequence>